<gene>
    <name evidence="1" type="ORF">Me_995_000549</name>
</gene>
<accession>A0ACD4PJN6</accession>
<organism evidence="1 2">
    <name type="scientific">Mycoplasmopsis edwardii</name>
    <dbReference type="NCBI Taxonomy" id="53558"/>
    <lineage>
        <taxon>Bacteria</taxon>
        <taxon>Bacillati</taxon>
        <taxon>Mycoplasmatota</taxon>
        <taxon>Mycoplasmoidales</taxon>
        <taxon>Metamycoplasmataceae</taxon>
        <taxon>Mycoplasmopsis</taxon>
    </lineage>
</organism>
<evidence type="ECO:0000313" key="1">
    <source>
        <dbReference type="EMBL" id="WBP83921.1"/>
    </source>
</evidence>
<protein>
    <submittedName>
        <fullName evidence="1">ABC transporter permease</fullName>
    </submittedName>
</protein>
<name>A0ACD4PJN6_9BACT</name>
<dbReference type="EMBL" id="CP114370">
    <property type="protein sequence ID" value="WBP83921.1"/>
    <property type="molecule type" value="Genomic_DNA"/>
</dbReference>
<dbReference type="Proteomes" id="UP001213039">
    <property type="component" value="Chromosome"/>
</dbReference>
<sequence>METAYSKNKAVNFMEKSRRFFMFEDKQQGRRKIFASVWAVFFGILAASVIYWIMGSSGSNPQDTTIFSFVQYIFDFSTRESNQSTFLLFFLFFAFSGLAISIGFKSGLFNIGVSGQMTFPAVIFFVIIIALRMDIKNISFEFLLGMFFVFIMMGMLVGLISGVLKAFFNVHEVISTIFLNWIITYIAKFLFTEANKVFSNEAYSYFDPLGGTQKITIESGHQMTFIYFGIGLLVLLVLATWFIYSKTAIGYKIKMVGLNKTNAKYVGVNEKLLTVVILGISGALSGIAGFFYIVLKNNRIEAASAPIAIGFESIAIALIALNSPIGVVFTSIIYSLINTSKIGFSFLKGGEKVTDDFFPIITGIIIFMSALAVIFYKFRVMRSLVKYGYLFSTKAYWFNFRAYHVSKFKYIIPERFKLIGLFFKNIKIKNKFRSVENAYEKTIYNKIAASKKYNEEQLLDFYSEISKLKFEHLDKRNKFGVNTYSDEKGKFKNQVKNRRQTFKLVKESLFIEFCGKVKESYMKFFKINSSVGEI</sequence>
<reference evidence="1" key="1">
    <citation type="submission" date="2022-12" db="EMBL/GenBank/DDBJ databases">
        <authorList>
            <consortium name="Asia Pacific Centre for Animal Health"/>
            <person name="Klose S.M."/>
            <person name="Legione A.R."/>
            <person name="Monotti I."/>
            <person name="Bushell R."/>
            <person name="Marenda M.S."/>
            <person name="Sugiyama T."/>
            <person name="Browning G.F."/>
            <person name="Vaz P.K."/>
        </authorList>
    </citation>
    <scope>NUCLEOTIDE SEQUENCE</scope>
    <source>
        <strain evidence="1">Felid995</strain>
    </source>
</reference>
<proteinExistence type="predicted"/>
<keyword evidence="2" id="KW-1185">Reference proteome</keyword>
<evidence type="ECO:0000313" key="2">
    <source>
        <dbReference type="Proteomes" id="UP001213039"/>
    </source>
</evidence>